<accession>A0ABN9A580</accession>
<proteinExistence type="predicted"/>
<gene>
    <name evidence="2" type="ORF">MRATA1EN1_LOCUS30156</name>
</gene>
<organism evidence="2 3">
    <name type="scientific">Rangifer tarandus platyrhynchus</name>
    <name type="common">Svalbard reindeer</name>
    <dbReference type="NCBI Taxonomy" id="3082113"/>
    <lineage>
        <taxon>Eukaryota</taxon>
        <taxon>Metazoa</taxon>
        <taxon>Chordata</taxon>
        <taxon>Craniata</taxon>
        <taxon>Vertebrata</taxon>
        <taxon>Euteleostomi</taxon>
        <taxon>Mammalia</taxon>
        <taxon>Eutheria</taxon>
        <taxon>Laurasiatheria</taxon>
        <taxon>Artiodactyla</taxon>
        <taxon>Ruminantia</taxon>
        <taxon>Pecora</taxon>
        <taxon>Cervidae</taxon>
        <taxon>Odocoileinae</taxon>
        <taxon>Rangifer</taxon>
    </lineage>
</organism>
<keyword evidence="3" id="KW-1185">Reference proteome</keyword>
<name>A0ABN9A580_RANTA</name>
<feature type="chain" id="PRO_5045745135" evidence="1">
    <location>
        <begin position="25"/>
        <end position="128"/>
    </location>
</feature>
<evidence type="ECO:0000313" key="3">
    <source>
        <dbReference type="Proteomes" id="UP001176941"/>
    </source>
</evidence>
<dbReference type="Proteomes" id="UP001176941">
    <property type="component" value="Chromosome X"/>
</dbReference>
<feature type="signal peptide" evidence="1">
    <location>
        <begin position="1"/>
        <end position="24"/>
    </location>
</feature>
<evidence type="ECO:0000256" key="1">
    <source>
        <dbReference type="SAM" id="SignalP"/>
    </source>
</evidence>
<dbReference type="EMBL" id="OX460343">
    <property type="protein sequence ID" value="CAI9181194.1"/>
    <property type="molecule type" value="Genomic_DNA"/>
</dbReference>
<sequence>MVSVNCLLAFLSLSFLSRLMYPEAAVLTVDQCTAEETRTDSAWLAHCQVHKSTDCSWGSVGFPDSDKVAWKTGEETGPRIAWIVQLVARSQAGTVPGPQLAAASLRIMAEHLWKANRTALCGGQPGYF</sequence>
<keyword evidence="1" id="KW-0732">Signal</keyword>
<evidence type="ECO:0000313" key="2">
    <source>
        <dbReference type="EMBL" id="CAI9181194.1"/>
    </source>
</evidence>
<reference evidence="2" key="1">
    <citation type="submission" date="2023-04" db="EMBL/GenBank/DDBJ databases">
        <authorList>
            <consortium name="ELIXIR-Norway"/>
        </authorList>
    </citation>
    <scope>NUCLEOTIDE SEQUENCE [LARGE SCALE GENOMIC DNA]</scope>
</reference>
<protein>
    <submittedName>
        <fullName evidence="2">Uncharacterized protein</fullName>
    </submittedName>
</protein>